<organism evidence="2 3">
    <name type="scientific">Sphaeroforma arctica JP610</name>
    <dbReference type="NCBI Taxonomy" id="667725"/>
    <lineage>
        <taxon>Eukaryota</taxon>
        <taxon>Ichthyosporea</taxon>
        <taxon>Ichthyophonida</taxon>
        <taxon>Sphaeroforma</taxon>
    </lineage>
</organism>
<dbReference type="Pfam" id="PF08613">
    <property type="entry name" value="Cyclin"/>
    <property type="match status" value="1"/>
</dbReference>
<dbReference type="InterPro" id="IPR036915">
    <property type="entry name" value="Cyclin-like_sf"/>
</dbReference>
<dbReference type="GO" id="GO:0000307">
    <property type="term" value="C:cyclin-dependent protein kinase holoenzyme complex"/>
    <property type="evidence" value="ECO:0007669"/>
    <property type="project" value="TreeGrafter"/>
</dbReference>
<dbReference type="Gene3D" id="1.10.472.10">
    <property type="entry name" value="Cyclin-like"/>
    <property type="match status" value="1"/>
</dbReference>
<dbReference type="AlphaFoldDB" id="A0A0L0GFD6"/>
<proteinExistence type="predicted"/>
<dbReference type="RefSeq" id="XP_014160895.1">
    <property type="nucleotide sequence ID" value="XM_014305420.1"/>
</dbReference>
<dbReference type="OrthoDB" id="286814at2759"/>
<dbReference type="SUPFAM" id="SSF47954">
    <property type="entry name" value="Cyclin-like"/>
    <property type="match status" value="1"/>
</dbReference>
<dbReference type="GO" id="GO:0005634">
    <property type="term" value="C:nucleus"/>
    <property type="evidence" value="ECO:0007669"/>
    <property type="project" value="TreeGrafter"/>
</dbReference>
<dbReference type="PANTHER" id="PTHR15615:SF108">
    <property type="entry name" value="PROTEIN CNPPD1"/>
    <property type="match status" value="1"/>
</dbReference>
<feature type="compositionally biased region" description="Basic and acidic residues" evidence="1">
    <location>
        <begin position="251"/>
        <end position="265"/>
    </location>
</feature>
<sequence>MARSVPSEAPYNLDYTALASVDVESRDCGDSKSEVRRRQSQIALASRYNGVRADQSFAWAAVSARQLDDVSEFVVNLWEPGNKQKSPLVQSTRAFASYMVQELGICETAMLASLVYMVRLSDVFAEKGLSTVNCSKQLFVACLLTATKYLYDIPQTNASWARVCQLDPSHINSMELELLEALSFHVGVSAREMDGARLYSKRRISAPTRACDNSVYVPTTTRREFPVSPMYQPSSSRRSAHRSVSSALESRSNERAEAREARFARDSVLSPNESPRAGSIRDAFSGNGHMSRDIPSPAPDETFRRSYSSGMRTVSFWFVECVYVCEVEAGLDRFCVGEDFNLLSNDMRIVSDEMGIHCGIGAGHKAVSTCVTCNIH</sequence>
<keyword evidence="3" id="KW-1185">Reference proteome</keyword>
<feature type="compositionally biased region" description="Low complexity" evidence="1">
    <location>
        <begin position="234"/>
        <end position="250"/>
    </location>
</feature>
<name>A0A0L0GFD6_9EUKA</name>
<dbReference type="Proteomes" id="UP000054560">
    <property type="component" value="Unassembled WGS sequence"/>
</dbReference>
<feature type="region of interest" description="Disordered" evidence="1">
    <location>
        <begin position="226"/>
        <end position="301"/>
    </location>
</feature>
<gene>
    <name evidence="2" type="ORF">SARC_00886</name>
</gene>
<dbReference type="PANTHER" id="PTHR15615">
    <property type="match status" value="1"/>
</dbReference>
<dbReference type="InterPro" id="IPR013922">
    <property type="entry name" value="Cyclin_PHO80-like"/>
</dbReference>
<dbReference type="STRING" id="667725.A0A0L0GFD6"/>
<dbReference type="GO" id="GO:0019901">
    <property type="term" value="F:protein kinase binding"/>
    <property type="evidence" value="ECO:0007669"/>
    <property type="project" value="InterPro"/>
</dbReference>
<evidence type="ECO:0000313" key="2">
    <source>
        <dbReference type="EMBL" id="KNC86993.1"/>
    </source>
</evidence>
<evidence type="ECO:0008006" key="4">
    <source>
        <dbReference type="Google" id="ProtNLM"/>
    </source>
</evidence>
<evidence type="ECO:0000256" key="1">
    <source>
        <dbReference type="SAM" id="MobiDB-lite"/>
    </source>
</evidence>
<dbReference type="GO" id="GO:0016538">
    <property type="term" value="F:cyclin-dependent protein serine/threonine kinase regulator activity"/>
    <property type="evidence" value="ECO:0007669"/>
    <property type="project" value="TreeGrafter"/>
</dbReference>
<dbReference type="GeneID" id="25901390"/>
<dbReference type="CDD" id="cd20557">
    <property type="entry name" value="CYCLIN_ScPCL1-like"/>
    <property type="match status" value="1"/>
</dbReference>
<accession>A0A0L0GFD6</accession>
<reference evidence="2 3" key="1">
    <citation type="submission" date="2011-02" db="EMBL/GenBank/DDBJ databases">
        <title>The Genome Sequence of Sphaeroforma arctica JP610.</title>
        <authorList>
            <consortium name="The Broad Institute Genome Sequencing Platform"/>
            <person name="Russ C."/>
            <person name="Cuomo C."/>
            <person name="Young S.K."/>
            <person name="Zeng Q."/>
            <person name="Gargeya S."/>
            <person name="Alvarado L."/>
            <person name="Berlin A."/>
            <person name="Chapman S.B."/>
            <person name="Chen Z."/>
            <person name="Freedman E."/>
            <person name="Gellesch M."/>
            <person name="Goldberg J."/>
            <person name="Griggs A."/>
            <person name="Gujja S."/>
            <person name="Heilman E."/>
            <person name="Heiman D."/>
            <person name="Howarth C."/>
            <person name="Mehta T."/>
            <person name="Neiman D."/>
            <person name="Pearson M."/>
            <person name="Roberts A."/>
            <person name="Saif S."/>
            <person name="Shea T."/>
            <person name="Shenoy N."/>
            <person name="Sisk P."/>
            <person name="Stolte C."/>
            <person name="Sykes S."/>
            <person name="White J."/>
            <person name="Yandava C."/>
            <person name="Burger G."/>
            <person name="Gray M.W."/>
            <person name="Holland P.W.H."/>
            <person name="King N."/>
            <person name="Lang F.B.F."/>
            <person name="Roger A.J."/>
            <person name="Ruiz-Trillo I."/>
            <person name="Haas B."/>
            <person name="Nusbaum C."/>
            <person name="Birren B."/>
        </authorList>
    </citation>
    <scope>NUCLEOTIDE SEQUENCE [LARGE SCALE GENOMIC DNA]</scope>
    <source>
        <strain evidence="2 3">JP610</strain>
    </source>
</reference>
<protein>
    <recommendedName>
        <fullName evidence="4">Cyclin N-terminal domain-containing protein</fullName>
    </recommendedName>
</protein>
<evidence type="ECO:0000313" key="3">
    <source>
        <dbReference type="Proteomes" id="UP000054560"/>
    </source>
</evidence>
<dbReference type="EMBL" id="KQ241627">
    <property type="protein sequence ID" value="KNC86993.1"/>
    <property type="molecule type" value="Genomic_DNA"/>
</dbReference>